<dbReference type="EMBL" id="ML735687">
    <property type="protein sequence ID" value="KAE8423738.1"/>
    <property type="molecule type" value="Genomic_DNA"/>
</dbReference>
<feature type="coiled-coil region" evidence="1">
    <location>
        <begin position="180"/>
        <end position="326"/>
    </location>
</feature>
<evidence type="ECO:0000313" key="4">
    <source>
        <dbReference type="Proteomes" id="UP000325395"/>
    </source>
</evidence>
<protein>
    <recommendedName>
        <fullName evidence="5">Complex I intermediate-associated protein 30-domain-containing protein</fullName>
    </recommendedName>
</protein>
<feature type="compositionally biased region" description="Polar residues" evidence="2">
    <location>
        <begin position="1"/>
        <end position="14"/>
    </location>
</feature>
<sequence>MTSEYAQGTNSQPASDHRQTVRSSAEQKTFTFHLHGPRTKEVVAYTDTDTGTGKIGRSEFRGGVPLLRYFIEGNAETIKLQSSDLTDKPYSYIELFNVKSKNKDKPLKYRVRRQLHVPRSPLKDGDAAFNKYGSPDVTYNNVIITSLQRDYKSDSRSLKQILDKFSGRFIFYSASDSSNYEMIKNCKEALKEKNKEALEEKIKEALEEKIKEALEEKNKEALERKIKEALGDKNIEALDGKIKEALEKKNIEALERKIKEALGRKIKEALSEKNIEALEGKFKEALEEKITEALERKFTEALEKFIEALERKIKEALGDKNIEALEGKIKEALGEKFTEALEKFIEALGRKIKEALGEKNTEALEE</sequence>
<reference evidence="3 4" key="1">
    <citation type="submission" date="2019-04" db="EMBL/GenBank/DDBJ databases">
        <authorList>
            <consortium name="DOE Joint Genome Institute"/>
            <person name="Mondo S."/>
            <person name="Kjaerbolling I."/>
            <person name="Vesth T."/>
            <person name="Frisvad J.C."/>
            <person name="Nybo J.L."/>
            <person name="Theobald S."/>
            <person name="Kildgaard S."/>
            <person name="Isbrandt T."/>
            <person name="Kuo A."/>
            <person name="Sato A."/>
            <person name="Lyhne E.K."/>
            <person name="Kogle M.E."/>
            <person name="Wiebenga A."/>
            <person name="Kun R.S."/>
            <person name="Lubbers R.J."/>
            <person name="Makela M.R."/>
            <person name="Barry K."/>
            <person name="Chovatia M."/>
            <person name="Clum A."/>
            <person name="Daum C."/>
            <person name="Haridas S."/>
            <person name="He G."/>
            <person name="LaButti K."/>
            <person name="Lipzen A."/>
            <person name="Riley R."/>
            <person name="Salamov A."/>
            <person name="Simmons B.A."/>
            <person name="Magnuson J.K."/>
            <person name="Henrissat B."/>
            <person name="Mortensen U.H."/>
            <person name="Larsen T.O."/>
            <person name="Devries R.P."/>
            <person name="Grigoriev I.V."/>
            <person name="Machida M."/>
            <person name="Baker S.E."/>
            <person name="Andersen M.R."/>
            <person name="Cantor M.N."/>
            <person name="Hua S.X."/>
        </authorList>
    </citation>
    <scope>NUCLEOTIDE SEQUENCE [LARGE SCALE GENOMIC DNA]</scope>
    <source>
        <strain evidence="3 4">CBS 117616</strain>
    </source>
</reference>
<evidence type="ECO:0000256" key="2">
    <source>
        <dbReference type="SAM" id="MobiDB-lite"/>
    </source>
</evidence>
<gene>
    <name evidence="3" type="ORF">BDV36DRAFT_289836</name>
</gene>
<accession>A0ABQ6X4D6</accession>
<proteinExistence type="predicted"/>
<evidence type="ECO:0000256" key="1">
    <source>
        <dbReference type="SAM" id="Coils"/>
    </source>
</evidence>
<evidence type="ECO:0000313" key="3">
    <source>
        <dbReference type="EMBL" id="KAE8423738.1"/>
    </source>
</evidence>
<feature type="region of interest" description="Disordered" evidence="2">
    <location>
        <begin position="1"/>
        <end position="26"/>
    </location>
</feature>
<dbReference type="Proteomes" id="UP000325395">
    <property type="component" value="Unassembled WGS sequence"/>
</dbReference>
<keyword evidence="1" id="KW-0175">Coiled coil</keyword>
<feature type="non-terminal residue" evidence="3">
    <location>
        <position position="366"/>
    </location>
</feature>
<name>A0ABQ6X4D6_9EURO</name>
<keyword evidence="4" id="KW-1185">Reference proteome</keyword>
<evidence type="ECO:0008006" key="5">
    <source>
        <dbReference type="Google" id="ProtNLM"/>
    </source>
</evidence>
<organism evidence="3 4">
    <name type="scientific">Aspergillus pseudocaelatus</name>
    <dbReference type="NCBI Taxonomy" id="1825620"/>
    <lineage>
        <taxon>Eukaryota</taxon>
        <taxon>Fungi</taxon>
        <taxon>Dikarya</taxon>
        <taxon>Ascomycota</taxon>
        <taxon>Pezizomycotina</taxon>
        <taxon>Eurotiomycetes</taxon>
        <taxon>Eurotiomycetidae</taxon>
        <taxon>Eurotiales</taxon>
        <taxon>Aspergillaceae</taxon>
        <taxon>Aspergillus</taxon>
        <taxon>Aspergillus subgen. Circumdati</taxon>
    </lineage>
</organism>